<dbReference type="InterPro" id="IPR024072">
    <property type="entry name" value="DHFR-like_dom_sf"/>
</dbReference>
<evidence type="ECO:0000259" key="1">
    <source>
        <dbReference type="Pfam" id="PF01872"/>
    </source>
</evidence>
<keyword evidence="3" id="KW-1185">Reference proteome</keyword>
<dbReference type="SUPFAM" id="SSF53597">
    <property type="entry name" value="Dihydrofolate reductase-like"/>
    <property type="match status" value="1"/>
</dbReference>
<name>A0ABR8QTU6_9BACI</name>
<dbReference type="EMBL" id="JACSQT010000011">
    <property type="protein sequence ID" value="MBD7938960.1"/>
    <property type="molecule type" value="Genomic_DNA"/>
</dbReference>
<dbReference type="PANTHER" id="PTHR38011:SF11">
    <property type="entry name" value="2,5-DIAMINO-6-RIBOSYLAMINO-4(3H)-PYRIMIDINONE 5'-PHOSPHATE REDUCTASE"/>
    <property type="match status" value="1"/>
</dbReference>
<dbReference type="PANTHER" id="PTHR38011">
    <property type="entry name" value="DIHYDROFOLATE REDUCTASE FAMILY PROTEIN (AFU_ORTHOLOGUE AFUA_8G06820)"/>
    <property type="match status" value="1"/>
</dbReference>
<dbReference type="InterPro" id="IPR002734">
    <property type="entry name" value="RibDG_C"/>
</dbReference>
<proteinExistence type="predicted"/>
<feature type="domain" description="Bacterial bifunctional deaminase-reductase C-terminal" evidence="1">
    <location>
        <begin position="3"/>
        <end position="164"/>
    </location>
</feature>
<gene>
    <name evidence="2" type="ORF">H9655_18140</name>
</gene>
<accession>A0ABR8QTU6</accession>
<evidence type="ECO:0000313" key="2">
    <source>
        <dbReference type="EMBL" id="MBD7938960.1"/>
    </source>
</evidence>
<organism evidence="2 3">
    <name type="scientific">Cytobacillus stercorigallinarum</name>
    <dbReference type="NCBI Taxonomy" id="2762240"/>
    <lineage>
        <taxon>Bacteria</taxon>
        <taxon>Bacillati</taxon>
        <taxon>Bacillota</taxon>
        <taxon>Bacilli</taxon>
        <taxon>Bacillales</taxon>
        <taxon>Bacillaceae</taxon>
        <taxon>Cytobacillus</taxon>
    </lineage>
</organism>
<dbReference type="InterPro" id="IPR050765">
    <property type="entry name" value="Riboflavin_Biosynth_HTPR"/>
</dbReference>
<dbReference type="Pfam" id="PF01872">
    <property type="entry name" value="RibD_C"/>
    <property type="match status" value="1"/>
</dbReference>
<protein>
    <submittedName>
        <fullName evidence="2">Dihydrofolate reductase</fullName>
    </submittedName>
</protein>
<reference evidence="2 3" key="1">
    <citation type="submission" date="2020-08" db="EMBL/GenBank/DDBJ databases">
        <title>A Genomic Blueprint of the Chicken Gut Microbiome.</title>
        <authorList>
            <person name="Gilroy R."/>
            <person name="Ravi A."/>
            <person name="Getino M."/>
            <person name="Pursley I."/>
            <person name="Horton D.L."/>
            <person name="Alikhan N.-F."/>
            <person name="Baker D."/>
            <person name="Gharbi K."/>
            <person name="Hall N."/>
            <person name="Watson M."/>
            <person name="Adriaenssens E.M."/>
            <person name="Foster-Nyarko E."/>
            <person name="Jarju S."/>
            <person name="Secka A."/>
            <person name="Antonio M."/>
            <person name="Oren A."/>
            <person name="Chaudhuri R."/>
            <person name="La Ragione R.M."/>
            <person name="Hildebrand F."/>
            <person name="Pallen M.J."/>
        </authorList>
    </citation>
    <scope>NUCLEOTIDE SEQUENCE [LARGE SCALE GENOMIC DNA]</scope>
    <source>
        <strain evidence="2 3">Sa5YUA1</strain>
    </source>
</reference>
<comment type="caution">
    <text evidence="2">The sequence shown here is derived from an EMBL/GenBank/DDBJ whole genome shotgun (WGS) entry which is preliminary data.</text>
</comment>
<sequence>MMRKVVLYIAQSLDGYIATKEDSLDWLFSVESEGDNGYGEFINGVDTILIGKRTYDWVMEQEKGEFPYKDKECFVFSRSDNEDTEYVRFVHPDIKTFTNHLKNGEGKSIWLIGGSDLLYTFLQEKLVDEMIVTVAPRIIGEGIPLFKAGDYQFDLALKSTRTFNQFVELHYVVER</sequence>
<evidence type="ECO:0000313" key="3">
    <source>
        <dbReference type="Proteomes" id="UP000657931"/>
    </source>
</evidence>
<dbReference type="Proteomes" id="UP000657931">
    <property type="component" value="Unassembled WGS sequence"/>
</dbReference>
<dbReference type="Gene3D" id="3.40.430.10">
    <property type="entry name" value="Dihydrofolate Reductase, subunit A"/>
    <property type="match status" value="1"/>
</dbReference>